<dbReference type="Pfam" id="PF00155">
    <property type="entry name" value="Aminotran_1_2"/>
    <property type="match status" value="1"/>
</dbReference>
<evidence type="ECO:0000259" key="1">
    <source>
        <dbReference type="Pfam" id="PF00155"/>
    </source>
</evidence>
<dbReference type="Gene3D" id="3.40.640.10">
    <property type="entry name" value="Type I PLP-dependent aspartate aminotransferase-like (Major domain)"/>
    <property type="match status" value="1"/>
</dbReference>
<dbReference type="InterPro" id="IPR051446">
    <property type="entry name" value="HTH_trans_reg/aminotransferase"/>
</dbReference>
<protein>
    <submittedName>
        <fullName evidence="2">Putative HTH-type transcriptional regulator YjiR</fullName>
    </submittedName>
</protein>
<dbReference type="PANTHER" id="PTHR46577">
    <property type="entry name" value="HTH-TYPE TRANSCRIPTIONAL REGULATORY PROTEIN GABR"/>
    <property type="match status" value="1"/>
</dbReference>
<dbReference type="InterPro" id="IPR015421">
    <property type="entry name" value="PyrdxlP-dep_Trfase_major"/>
</dbReference>
<dbReference type="InterPro" id="IPR015422">
    <property type="entry name" value="PyrdxlP-dep_Trfase_small"/>
</dbReference>
<dbReference type="Gene3D" id="3.90.1150.10">
    <property type="entry name" value="Aspartate Aminotransferase, domain 1"/>
    <property type="match status" value="1"/>
</dbReference>
<dbReference type="OrthoDB" id="9794015at2"/>
<proteinExistence type="predicted"/>
<dbReference type="Proteomes" id="UP000193900">
    <property type="component" value="Unassembled WGS sequence"/>
</dbReference>
<dbReference type="GO" id="GO:0030170">
    <property type="term" value="F:pyridoxal phosphate binding"/>
    <property type="evidence" value="ECO:0007669"/>
    <property type="project" value="InterPro"/>
</dbReference>
<sequence length="357" mass="38056">MNLPPEPDDPDLLAKMQDGLQTVSTNLIALLRYQSSTGGTADKEAASSWLSMRGMVPSLERIAITPGAHPTILSILLLLARPGDVILSEDITYPGVRAIAARLGLTLVGLRGDADGILPDALADAIDEHSPRALYLNPTLNNPTTRTIPLSRRQEIAEVLVRDHLPLIEDDAYGFIPANPPAPMATLALDLTWHIGGLAKCIGAGLRLAFTVAPDARAAARLAQSMKAIAVMPPALSMALATRWIQDGTADSIRRFIRNETAARQEIARTALGRFEMDADPSAFNVWLHLPEGRSRAEIVGRMSGTETGVIPSDAFTVSGPATESVRVCLGGKVCRQGLTDRLTDLALALDPDAYPG</sequence>
<dbReference type="SUPFAM" id="SSF53383">
    <property type="entry name" value="PLP-dependent transferases"/>
    <property type="match status" value="1"/>
</dbReference>
<dbReference type="InterPro" id="IPR015424">
    <property type="entry name" value="PyrdxlP-dep_Trfase"/>
</dbReference>
<dbReference type="AlphaFoldDB" id="A0A1Y5TUG5"/>
<keyword evidence="3" id="KW-1185">Reference proteome</keyword>
<feature type="domain" description="Aminotransferase class I/classII large" evidence="1">
    <location>
        <begin position="32"/>
        <end position="331"/>
    </location>
</feature>
<accession>A0A1Y5TUG5</accession>
<dbReference type="EMBL" id="FWFZ01000020">
    <property type="protein sequence ID" value="SLN68487.1"/>
    <property type="molecule type" value="Genomic_DNA"/>
</dbReference>
<dbReference type="CDD" id="cd00609">
    <property type="entry name" value="AAT_like"/>
    <property type="match status" value="1"/>
</dbReference>
<reference evidence="2 3" key="1">
    <citation type="submission" date="2017-03" db="EMBL/GenBank/DDBJ databases">
        <authorList>
            <person name="Afonso C.L."/>
            <person name="Miller P.J."/>
            <person name="Scott M.A."/>
            <person name="Spackman E."/>
            <person name="Goraichik I."/>
            <person name="Dimitrov K.M."/>
            <person name="Suarez D.L."/>
            <person name="Swayne D.E."/>
        </authorList>
    </citation>
    <scope>NUCLEOTIDE SEQUENCE [LARGE SCALE GENOMIC DNA]</scope>
    <source>
        <strain evidence="2 3">CECT 7023</strain>
    </source>
</reference>
<name>A0A1Y5TUG5_9RHOB</name>
<evidence type="ECO:0000313" key="2">
    <source>
        <dbReference type="EMBL" id="SLN68487.1"/>
    </source>
</evidence>
<dbReference type="InterPro" id="IPR004839">
    <property type="entry name" value="Aminotransferase_I/II_large"/>
</dbReference>
<dbReference type="PANTHER" id="PTHR46577:SF1">
    <property type="entry name" value="HTH-TYPE TRANSCRIPTIONAL REGULATORY PROTEIN GABR"/>
    <property type="match status" value="1"/>
</dbReference>
<organism evidence="2 3">
    <name type="scientific">Roseisalinus antarcticus</name>
    <dbReference type="NCBI Taxonomy" id="254357"/>
    <lineage>
        <taxon>Bacteria</taxon>
        <taxon>Pseudomonadati</taxon>
        <taxon>Pseudomonadota</taxon>
        <taxon>Alphaproteobacteria</taxon>
        <taxon>Rhodobacterales</taxon>
        <taxon>Roseobacteraceae</taxon>
        <taxon>Roseisalinus</taxon>
    </lineage>
</organism>
<gene>
    <name evidence="2" type="primary">yjiR</name>
    <name evidence="2" type="ORF">ROA7023_03324</name>
</gene>
<evidence type="ECO:0000313" key="3">
    <source>
        <dbReference type="Proteomes" id="UP000193900"/>
    </source>
</evidence>
<dbReference type="RefSeq" id="WP_143535602.1">
    <property type="nucleotide sequence ID" value="NZ_FWFZ01000020.1"/>
</dbReference>